<dbReference type="Pfam" id="PF07566">
    <property type="entry name" value="DUF1543"/>
    <property type="match status" value="1"/>
</dbReference>
<name>A0A1I7KTA7_9BACT</name>
<accession>A0A1I7KTA7</accession>
<organism evidence="2 3">
    <name type="scientific">Pontibacter akesuensis</name>
    <dbReference type="NCBI Taxonomy" id="388950"/>
    <lineage>
        <taxon>Bacteria</taxon>
        <taxon>Pseudomonadati</taxon>
        <taxon>Bacteroidota</taxon>
        <taxon>Cytophagia</taxon>
        <taxon>Cytophagales</taxon>
        <taxon>Hymenobacteraceae</taxon>
        <taxon>Pontibacter</taxon>
    </lineage>
</organism>
<dbReference type="RefSeq" id="WP_068839097.1">
    <property type="nucleotide sequence ID" value="NZ_BMXC01000007.1"/>
</dbReference>
<keyword evidence="3" id="KW-1185">Reference proteome</keyword>
<dbReference type="STRING" id="388950.GCA_001611675_03226"/>
<reference evidence="3" key="1">
    <citation type="submission" date="2016-10" db="EMBL/GenBank/DDBJ databases">
        <authorList>
            <person name="Varghese N."/>
        </authorList>
    </citation>
    <scope>NUCLEOTIDE SEQUENCE [LARGE SCALE GENOMIC DNA]</scope>
    <source>
        <strain evidence="3">DSM 18820</strain>
    </source>
</reference>
<evidence type="ECO:0000259" key="1">
    <source>
        <dbReference type="Pfam" id="PF07566"/>
    </source>
</evidence>
<gene>
    <name evidence="2" type="ORF">SAMN04487941_4073</name>
</gene>
<dbReference type="AlphaFoldDB" id="A0A1I7KTA7"/>
<protein>
    <recommendedName>
        <fullName evidence="1">DUF1543 domain-containing protein</fullName>
    </recommendedName>
</protein>
<dbReference type="OrthoDB" id="850243at2"/>
<proteinExistence type="predicted"/>
<evidence type="ECO:0000313" key="3">
    <source>
        <dbReference type="Proteomes" id="UP000182491"/>
    </source>
</evidence>
<sequence>MQQPKLYMLLLGSRPAGRNTEQHDIFFGIGEAIKDLVPATKAFWPEAKGNLHVDAWREVTQVDGFEVKVILRAEVSHEAAAENRLFFLNLGGYKAGEFDEFHYKMLAVAEDKKAAIRQARQTAFYRHTGIKGAPSHIDEKFGVDVDELYQVKDILSPAQKEHYTLAIQPGGAVPEDELHLGYFKLHKL</sequence>
<dbReference type="Proteomes" id="UP000182491">
    <property type="component" value="Unassembled WGS sequence"/>
</dbReference>
<feature type="domain" description="DUF1543" evidence="1">
    <location>
        <begin position="18"/>
        <end position="69"/>
    </location>
</feature>
<dbReference type="InterPro" id="IPR011440">
    <property type="entry name" value="DUF1543"/>
</dbReference>
<dbReference type="Gene3D" id="3.10.20.10">
    <property type="match status" value="2"/>
</dbReference>
<evidence type="ECO:0000313" key="2">
    <source>
        <dbReference type="EMBL" id="SFV00576.1"/>
    </source>
</evidence>
<dbReference type="EMBL" id="FPCA01000008">
    <property type="protein sequence ID" value="SFV00576.1"/>
    <property type="molecule type" value="Genomic_DNA"/>
</dbReference>